<dbReference type="EMBL" id="AQPH01000054">
    <property type="protein sequence ID" value="EPY01072.1"/>
    <property type="molecule type" value="Genomic_DNA"/>
</dbReference>
<dbReference type="SUPFAM" id="SSF47384">
    <property type="entry name" value="Homodimeric domain of signal transducing histidine kinase"/>
    <property type="match status" value="1"/>
</dbReference>
<dbReference type="SMART" id="SM00448">
    <property type="entry name" value="REC"/>
    <property type="match status" value="1"/>
</dbReference>
<dbReference type="SUPFAM" id="SSF52172">
    <property type="entry name" value="CheY-like"/>
    <property type="match status" value="1"/>
</dbReference>
<dbReference type="EC" id="2.7.13.3" evidence="2"/>
<dbReference type="InterPro" id="IPR003594">
    <property type="entry name" value="HATPase_dom"/>
</dbReference>
<comment type="caution">
    <text evidence="11">The sequence shown here is derived from an EMBL/GenBank/DDBJ whole genome shotgun (WGS) entry which is preliminary data.</text>
</comment>
<dbReference type="PROSITE" id="PS50112">
    <property type="entry name" value="PAS"/>
    <property type="match status" value="1"/>
</dbReference>
<evidence type="ECO:0000259" key="8">
    <source>
        <dbReference type="PROSITE" id="PS50109"/>
    </source>
</evidence>
<dbReference type="SMART" id="SM00387">
    <property type="entry name" value="HATPase_c"/>
    <property type="match status" value="1"/>
</dbReference>
<accession>S9S5B1</accession>
<dbReference type="InterPro" id="IPR036097">
    <property type="entry name" value="HisK_dim/P_sf"/>
</dbReference>
<sequence>ESLVAARTADLEAAEARVRLILESTADGLYGVDPEGRITFSNPSARAMLGYTAAQLQGRFSYDLLMHDPDEAAPVTRISPSIQDTLRTGRVSRVEDTTFRHADGHLIHVGYSSHPMIREGEIIGAVVSFRDISRRKATEAAREAALSEAERLARVRREFLANMSHEIRTPLTAVLGLARIGARETDPRKCQDYFDAILDAGNGLQGVVDDILDFSKIESGKMQVEEIPTLLGEVIDRAIRTVSMRAYAKDLRLSVEEAPDLPAECLGDAKRLYQILVNLLSNAVKFTPSGGSVTLSVSVASGALSFAVADTGIGMAPDIVGRLFLPFEQADGSTTRQFGGTGLGLAITNHLIELMQGTISVETAPGHGSRFEVRLPLIGAVAQNPLPRGTLALFGLDADETARLVDSFPDCRVLTSLDSLPDQADLIAIDAMALADPANRTAIEAALARRSRLVGVTVPGLSDIPSHWRDSISRIERPLRLRQIQAELSTVQQTGLSATLLPPHARLAGLSLLAAEDNEVNRLVLDDILQTEGAEFTIVENGRVALDELRGTGPKRYDVVLTDIQMPEMDGYALARALVALDPDLPVIGLTAHAMEEEQKRCLESGMVEHVVKPIDPDLLVTAILRHTRRGGAKEQNGAIPPLSDRC</sequence>
<dbReference type="Pfam" id="PF00512">
    <property type="entry name" value="HisKA"/>
    <property type="match status" value="1"/>
</dbReference>
<dbReference type="Gene3D" id="3.30.450.20">
    <property type="entry name" value="PAS domain"/>
    <property type="match status" value="1"/>
</dbReference>
<keyword evidence="5" id="KW-0418">Kinase</keyword>
<feature type="domain" description="PAS" evidence="10">
    <location>
        <begin position="14"/>
        <end position="89"/>
    </location>
</feature>
<dbReference type="CDD" id="cd00130">
    <property type="entry name" value="PAS"/>
    <property type="match status" value="1"/>
</dbReference>
<dbReference type="CDD" id="cd00082">
    <property type="entry name" value="HisKA"/>
    <property type="match status" value="1"/>
</dbReference>
<dbReference type="SMART" id="SM00388">
    <property type="entry name" value="HisKA"/>
    <property type="match status" value="1"/>
</dbReference>
<dbReference type="InterPro" id="IPR004358">
    <property type="entry name" value="Sig_transdc_His_kin-like_C"/>
</dbReference>
<dbReference type="Gene3D" id="3.30.565.10">
    <property type="entry name" value="Histidine kinase-like ATPase, C-terminal domain"/>
    <property type="match status" value="1"/>
</dbReference>
<evidence type="ECO:0000256" key="2">
    <source>
        <dbReference type="ARBA" id="ARBA00012438"/>
    </source>
</evidence>
<dbReference type="eggNOG" id="COG5002">
    <property type="taxonomic scope" value="Bacteria"/>
</dbReference>
<keyword evidence="6" id="KW-0902">Two-component regulatory system</keyword>
<dbReference type="PROSITE" id="PS50110">
    <property type="entry name" value="RESPONSE_REGULATORY"/>
    <property type="match status" value="1"/>
</dbReference>
<dbReference type="CDD" id="cd16922">
    <property type="entry name" value="HATPase_EvgS-ArcB-TorS-like"/>
    <property type="match status" value="1"/>
</dbReference>
<evidence type="ECO:0000259" key="9">
    <source>
        <dbReference type="PROSITE" id="PS50110"/>
    </source>
</evidence>
<dbReference type="GO" id="GO:0006355">
    <property type="term" value="P:regulation of DNA-templated transcription"/>
    <property type="evidence" value="ECO:0007669"/>
    <property type="project" value="InterPro"/>
</dbReference>
<dbReference type="RefSeq" id="WP_021132887.1">
    <property type="nucleotide sequence ID" value="NZ_AQPH01000054.1"/>
</dbReference>
<dbReference type="NCBIfam" id="TIGR00229">
    <property type="entry name" value="sensory_box"/>
    <property type="match status" value="1"/>
</dbReference>
<evidence type="ECO:0000259" key="10">
    <source>
        <dbReference type="PROSITE" id="PS50112"/>
    </source>
</evidence>
<dbReference type="InterPro" id="IPR000014">
    <property type="entry name" value="PAS"/>
</dbReference>
<dbReference type="InterPro" id="IPR036890">
    <property type="entry name" value="HATPase_C_sf"/>
</dbReference>
<name>S9S5B1_MAGFU</name>
<dbReference type="PANTHER" id="PTHR43047:SF78">
    <property type="entry name" value="SENSORY_REGULATORY PROTEIN RPFC"/>
    <property type="match status" value="1"/>
</dbReference>
<dbReference type="STRING" id="1316936.K678_12916"/>
<dbReference type="InterPro" id="IPR005467">
    <property type="entry name" value="His_kinase_dom"/>
</dbReference>
<dbReference type="GO" id="GO:0000155">
    <property type="term" value="F:phosphorelay sensor kinase activity"/>
    <property type="evidence" value="ECO:0007669"/>
    <property type="project" value="InterPro"/>
</dbReference>
<dbReference type="FunFam" id="3.30.565.10:FF:000010">
    <property type="entry name" value="Sensor histidine kinase RcsC"/>
    <property type="match status" value="1"/>
</dbReference>
<dbReference type="Proteomes" id="UP000015350">
    <property type="component" value="Unassembled WGS sequence"/>
</dbReference>
<evidence type="ECO:0000256" key="3">
    <source>
        <dbReference type="ARBA" id="ARBA00022553"/>
    </source>
</evidence>
<organism evidence="11 12">
    <name type="scientific">Magnetospirillum fulvum MGU-K5</name>
    <dbReference type="NCBI Taxonomy" id="1316936"/>
    <lineage>
        <taxon>Bacteria</taxon>
        <taxon>Pseudomonadati</taxon>
        <taxon>Pseudomonadota</taxon>
        <taxon>Alphaproteobacteria</taxon>
        <taxon>Rhodospirillales</taxon>
        <taxon>Rhodospirillaceae</taxon>
        <taxon>Magnetospirillum</taxon>
    </lineage>
</organism>
<proteinExistence type="predicted"/>
<dbReference type="InterPro" id="IPR011006">
    <property type="entry name" value="CheY-like_superfamily"/>
</dbReference>
<dbReference type="PROSITE" id="PS50109">
    <property type="entry name" value="HIS_KIN"/>
    <property type="match status" value="1"/>
</dbReference>
<evidence type="ECO:0000313" key="12">
    <source>
        <dbReference type="Proteomes" id="UP000015350"/>
    </source>
</evidence>
<feature type="domain" description="Response regulatory" evidence="9">
    <location>
        <begin position="511"/>
        <end position="628"/>
    </location>
</feature>
<protein>
    <recommendedName>
        <fullName evidence="2">histidine kinase</fullName>
        <ecNumber evidence="2">2.7.13.3</ecNumber>
    </recommendedName>
</protein>
<feature type="domain" description="Histidine kinase" evidence="8">
    <location>
        <begin position="162"/>
        <end position="379"/>
    </location>
</feature>
<dbReference type="PANTHER" id="PTHR43047">
    <property type="entry name" value="TWO-COMPONENT HISTIDINE PROTEIN KINASE"/>
    <property type="match status" value="1"/>
</dbReference>
<evidence type="ECO:0000256" key="1">
    <source>
        <dbReference type="ARBA" id="ARBA00000085"/>
    </source>
</evidence>
<dbReference type="InterPro" id="IPR003661">
    <property type="entry name" value="HisK_dim/P_dom"/>
</dbReference>
<keyword evidence="4" id="KW-0808">Transferase</keyword>
<dbReference type="Gene3D" id="3.40.50.2300">
    <property type="match status" value="1"/>
</dbReference>
<dbReference type="PRINTS" id="PR00344">
    <property type="entry name" value="BCTRLSENSOR"/>
</dbReference>
<evidence type="ECO:0000256" key="6">
    <source>
        <dbReference type="ARBA" id="ARBA00023012"/>
    </source>
</evidence>
<dbReference type="OrthoDB" id="9801651at2"/>
<dbReference type="AlphaFoldDB" id="S9S5B1"/>
<dbReference type="SUPFAM" id="SSF55874">
    <property type="entry name" value="ATPase domain of HSP90 chaperone/DNA topoisomerase II/histidine kinase"/>
    <property type="match status" value="1"/>
</dbReference>
<dbReference type="Pfam" id="PF00989">
    <property type="entry name" value="PAS"/>
    <property type="match status" value="1"/>
</dbReference>
<dbReference type="SMART" id="SM00091">
    <property type="entry name" value="PAS"/>
    <property type="match status" value="1"/>
</dbReference>
<reference evidence="11 12" key="1">
    <citation type="submission" date="2013-04" db="EMBL/GenBank/DDBJ databases">
        <authorList>
            <person name="Kuznetsov B."/>
            <person name="Ivanovsky R."/>
        </authorList>
    </citation>
    <scope>NUCLEOTIDE SEQUENCE [LARGE SCALE GENOMIC DNA]</scope>
    <source>
        <strain evidence="11 12">MGU-K5</strain>
    </source>
</reference>
<keyword evidence="3 7" id="KW-0597">Phosphoprotein</keyword>
<feature type="modified residue" description="4-aspartylphosphate" evidence="7">
    <location>
        <position position="563"/>
    </location>
</feature>
<evidence type="ECO:0000256" key="5">
    <source>
        <dbReference type="ARBA" id="ARBA00022777"/>
    </source>
</evidence>
<evidence type="ECO:0000256" key="4">
    <source>
        <dbReference type="ARBA" id="ARBA00022679"/>
    </source>
</evidence>
<dbReference type="SUPFAM" id="SSF55785">
    <property type="entry name" value="PYP-like sensor domain (PAS domain)"/>
    <property type="match status" value="1"/>
</dbReference>
<evidence type="ECO:0000313" key="11">
    <source>
        <dbReference type="EMBL" id="EPY01072.1"/>
    </source>
</evidence>
<dbReference type="InterPro" id="IPR001789">
    <property type="entry name" value="Sig_transdc_resp-reg_receiver"/>
</dbReference>
<comment type="catalytic activity">
    <reaction evidence="1">
        <text>ATP + protein L-histidine = ADP + protein N-phospho-L-histidine.</text>
        <dbReference type="EC" id="2.7.13.3"/>
    </reaction>
</comment>
<gene>
    <name evidence="11" type="ORF">K678_12916</name>
</gene>
<dbReference type="CDD" id="cd17546">
    <property type="entry name" value="REC_hyHK_CKI1_RcsC-like"/>
    <property type="match status" value="1"/>
</dbReference>
<evidence type="ECO:0000256" key="7">
    <source>
        <dbReference type="PROSITE-ProRule" id="PRU00169"/>
    </source>
</evidence>
<dbReference type="InterPro" id="IPR035965">
    <property type="entry name" value="PAS-like_dom_sf"/>
</dbReference>
<dbReference type="Pfam" id="PF02518">
    <property type="entry name" value="HATPase_c"/>
    <property type="match status" value="1"/>
</dbReference>
<dbReference type="InterPro" id="IPR013767">
    <property type="entry name" value="PAS_fold"/>
</dbReference>
<dbReference type="Gene3D" id="1.10.287.130">
    <property type="match status" value="1"/>
</dbReference>
<dbReference type="Pfam" id="PF00072">
    <property type="entry name" value="Response_reg"/>
    <property type="match status" value="1"/>
</dbReference>
<feature type="non-terminal residue" evidence="11">
    <location>
        <position position="1"/>
    </location>
</feature>